<dbReference type="OrthoDB" id="6555107at2"/>
<keyword evidence="3" id="KW-1185">Reference proteome</keyword>
<protein>
    <recommendedName>
        <fullName evidence="4">Outer membrane protein beta-barrel domain-containing protein</fullName>
    </recommendedName>
</protein>
<dbReference type="EMBL" id="PGTX01000001">
    <property type="protein sequence ID" value="PJI83401.1"/>
    <property type="molecule type" value="Genomic_DNA"/>
</dbReference>
<sequence length="282" mass="29842">MNIICISISALVVFFGLPTNAFAQSQAKVMPAVSDEWRFSVSPYVWAVGVSGDVTTNKGRSTTANLDTNSVINDLRGGAMISGEAHKGNWGLAMDFINANLQNKPAKTASGPYPADPAVTVNADLSTKVNLKDTILSAAATYTFLNNSSIYADALLGARFISTTASVKANLTVTGTVDGQPVANASITRYPSMTTNTTDPIIGFKGRYRIADSTWFIPFYGDIGSGGGTTNLTWQAMLGVAKAYDWGDVSLGYRALYYDMKSTGSLQKVTFSGAILGVTVSF</sequence>
<accession>A0A2M8VZW5</accession>
<keyword evidence="1" id="KW-0732">Signal</keyword>
<evidence type="ECO:0008006" key="4">
    <source>
        <dbReference type="Google" id="ProtNLM"/>
    </source>
</evidence>
<dbReference type="RefSeq" id="WP_100379105.1">
    <property type="nucleotide sequence ID" value="NZ_CBCSBW010000001.1"/>
</dbReference>
<comment type="caution">
    <text evidence="2">The sequence shown here is derived from an EMBL/GenBank/DDBJ whole genome shotgun (WGS) entry which is preliminary data.</text>
</comment>
<dbReference type="Proteomes" id="UP000229366">
    <property type="component" value="Unassembled WGS sequence"/>
</dbReference>
<evidence type="ECO:0000256" key="1">
    <source>
        <dbReference type="SAM" id="SignalP"/>
    </source>
</evidence>
<evidence type="ECO:0000313" key="2">
    <source>
        <dbReference type="EMBL" id="PJI83401.1"/>
    </source>
</evidence>
<organism evidence="2 3">
    <name type="scientific">Polynucleobacter brandtiae</name>
    <dbReference type="NCBI Taxonomy" id="1938816"/>
    <lineage>
        <taxon>Bacteria</taxon>
        <taxon>Pseudomonadati</taxon>
        <taxon>Pseudomonadota</taxon>
        <taxon>Betaproteobacteria</taxon>
        <taxon>Burkholderiales</taxon>
        <taxon>Burkholderiaceae</taxon>
        <taxon>Polynucleobacter</taxon>
    </lineage>
</organism>
<name>A0A2M8VZW5_9BURK</name>
<feature type="chain" id="PRO_5014734545" description="Outer membrane protein beta-barrel domain-containing protein" evidence="1">
    <location>
        <begin position="24"/>
        <end position="282"/>
    </location>
</feature>
<evidence type="ECO:0000313" key="3">
    <source>
        <dbReference type="Proteomes" id="UP000229366"/>
    </source>
</evidence>
<proteinExistence type="predicted"/>
<reference evidence="2 3" key="1">
    <citation type="submission" date="2017-11" db="EMBL/GenBank/DDBJ databases">
        <title>Genomic Encyclopedia of Type Strains, Phase III (KMG-III): the genomes of soil and plant-associated and newly described type strains.</title>
        <authorList>
            <person name="Whitman W."/>
        </authorList>
    </citation>
    <scope>NUCLEOTIDE SEQUENCE [LARGE SCALE GENOMIC DNA]</scope>
    <source>
        <strain evidence="2 3">UB-Domo-W1</strain>
    </source>
</reference>
<dbReference type="AlphaFoldDB" id="A0A2M8VZW5"/>
<gene>
    <name evidence="2" type="ORF">B0G85_0799</name>
</gene>
<feature type="signal peptide" evidence="1">
    <location>
        <begin position="1"/>
        <end position="23"/>
    </location>
</feature>